<organism evidence="1 2">
    <name type="scientific">Aphis craccivora</name>
    <name type="common">Cowpea aphid</name>
    <dbReference type="NCBI Taxonomy" id="307492"/>
    <lineage>
        <taxon>Eukaryota</taxon>
        <taxon>Metazoa</taxon>
        <taxon>Ecdysozoa</taxon>
        <taxon>Arthropoda</taxon>
        <taxon>Hexapoda</taxon>
        <taxon>Insecta</taxon>
        <taxon>Pterygota</taxon>
        <taxon>Neoptera</taxon>
        <taxon>Paraneoptera</taxon>
        <taxon>Hemiptera</taxon>
        <taxon>Sternorrhyncha</taxon>
        <taxon>Aphidomorpha</taxon>
        <taxon>Aphidoidea</taxon>
        <taxon>Aphididae</taxon>
        <taxon>Aphidini</taxon>
        <taxon>Aphis</taxon>
        <taxon>Aphis</taxon>
    </lineage>
</organism>
<accession>A0A6G0Z4T4</accession>
<dbReference type="OrthoDB" id="414730at2759"/>
<evidence type="ECO:0000313" key="1">
    <source>
        <dbReference type="EMBL" id="KAF0765485.1"/>
    </source>
</evidence>
<gene>
    <name evidence="1" type="ORF">FWK35_00013074</name>
</gene>
<name>A0A6G0Z4T4_APHCR</name>
<sequence length="116" mass="13463">PLQKSTSSYCIRLKSTSRCCESKKSRVQSKICYADDTVLFVEGQSWDEVFASIQSDMIKIRNWLCENNLFLNLEKTYILPHYIINLNQPNKTNLCIHENGCLNQNFCTCQTFVKIV</sequence>
<dbReference type="AlphaFoldDB" id="A0A6G0Z4T4"/>
<keyword evidence="2" id="KW-1185">Reference proteome</keyword>
<evidence type="ECO:0000313" key="2">
    <source>
        <dbReference type="Proteomes" id="UP000478052"/>
    </source>
</evidence>
<feature type="non-terminal residue" evidence="1">
    <location>
        <position position="1"/>
    </location>
</feature>
<protein>
    <submittedName>
        <fullName evidence="1">Neuroblastoma-amplified sequence-like</fullName>
    </submittedName>
</protein>
<dbReference type="EMBL" id="VUJU01001390">
    <property type="protein sequence ID" value="KAF0765485.1"/>
    <property type="molecule type" value="Genomic_DNA"/>
</dbReference>
<proteinExistence type="predicted"/>
<comment type="caution">
    <text evidence="1">The sequence shown here is derived from an EMBL/GenBank/DDBJ whole genome shotgun (WGS) entry which is preliminary data.</text>
</comment>
<reference evidence="1 2" key="1">
    <citation type="submission" date="2019-08" db="EMBL/GenBank/DDBJ databases">
        <title>Whole genome of Aphis craccivora.</title>
        <authorList>
            <person name="Voronova N.V."/>
            <person name="Shulinski R.S."/>
            <person name="Bandarenka Y.V."/>
            <person name="Zhorov D.G."/>
            <person name="Warner D."/>
        </authorList>
    </citation>
    <scope>NUCLEOTIDE SEQUENCE [LARGE SCALE GENOMIC DNA]</scope>
    <source>
        <strain evidence="1">180601</strain>
        <tissue evidence="1">Whole Body</tissue>
    </source>
</reference>
<feature type="non-terminal residue" evidence="1">
    <location>
        <position position="116"/>
    </location>
</feature>
<dbReference type="Proteomes" id="UP000478052">
    <property type="component" value="Unassembled WGS sequence"/>
</dbReference>